<dbReference type="Pfam" id="PF15092">
    <property type="entry name" value="UPF0728"/>
    <property type="match status" value="1"/>
</dbReference>
<evidence type="ECO:0000313" key="3">
    <source>
        <dbReference type="Proteomes" id="UP000233040"/>
    </source>
</evidence>
<reference evidence="2" key="2">
    <citation type="submission" date="2025-09" db="UniProtKB">
        <authorList>
            <consortium name="Ensembl"/>
        </authorList>
    </citation>
    <scope>IDENTIFICATION</scope>
</reference>
<dbReference type="Ensembl" id="ENSCCAT00000026895.1">
    <property type="protein sequence ID" value="ENSCCAP00000009511.1"/>
    <property type="gene ID" value="ENSCCAG00000022483.1"/>
</dbReference>
<evidence type="ECO:0000313" key="2">
    <source>
        <dbReference type="Ensembl" id="ENSCCAP00000009511.1"/>
    </source>
</evidence>
<dbReference type="PANTHER" id="PTHR28448">
    <property type="entry name" value="UPF0728 PROTEIN C10ORF53"/>
    <property type="match status" value="1"/>
</dbReference>
<comment type="similarity">
    <text evidence="1">Belongs to the UPF0728 family.</text>
</comment>
<proteinExistence type="inferred from homology"/>
<dbReference type="AlphaFoldDB" id="A0A2K5Q0X0"/>
<name>A0A2K5Q0X0_CEBIM</name>
<dbReference type="PANTHER" id="PTHR28448:SF1">
    <property type="entry name" value="UPF0728 PROTEIN C10ORF53"/>
    <property type="match status" value="1"/>
</dbReference>
<accession>A0A2K5Q0X0</accession>
<dbReference type="InterPro" id="IPR027885">
    <property type="entry name" value="UPF0728"/>
</dbReference>
<keyword evidence="3" id="KW-1185">Reference proteome</keyword>
<dbReference type="Proteomes" id="UP000233040">
    <property type="component" value="Unassembled WGS sequence"/>
</dbReference>
<sequence>MPKNSVVILRYGPYSAAGLSVEHHTFRLHGLQAVLAKDGHEVILEKIEDWNVVELMVNEDVVFHCNIKDLEFGKLTPSGDKRTTSSSGLTFHQLSSPCGMKAFPLQEFPQKTQDLTRLAQIGSCVHFQTNLYDLGWPGLGHMPTSRLEKQGTQPY</sequence>
<reference evidence="2" key="1">
    <citation type="submission" date="2025-08" db="UniProtKB">
        <authorList>
            <consortium name="Ensembl"/>
        </authorList>
    </citation>
    <scope>IDENTIFICATION</scope>
</reference>
<organism evidence="2 3">
    <name type="scientific">Cebus imitator</name>
    <name type="common">Panamanian white-faced capuchin</name>
    <name type="synonym">Cebus capucinus imitator</name>
    <dbReference type="NCBI Taxonomy" id="2715852"/>
    <lineage>
        <taxon>Eukaryota</taxon>
        <taxon>Metazoa</taxon>
        <taxon>Chordata</taxon>
        <taxon>Craniata</taxon>
        <taxon>Vertebrata</taxon>
        <taxon>Euteleostomi</taxon>
        <taxon>Mammalia</taxon>
        <taxon>Eutheria</taxon>
        <taxon>Euarchontoglires</taxon>
        <taxon>Primates</taxon>
        <taxon>Haplorrhini</taxon>
        <taxon>Platyrrhini</taxon>
        <taxon>Cebidae</taxon>
        <taxon>Cebinae</taxon>
        <taxon>Cebus</taxon>
    </lineage>
</organism>
<evidence type="ECO:0000256" key="1">
    <source>
        <dbReference type="ARBA" id="ARBA00009973"/>
    </source>
</evidence>
<dbReference type="GeneTree" id="ENSGT00390000002871"/>
<protein>
    <submittedName>
        <fullName evidence="2">Uncharacterized protein</fullName>
    </submittedName>
</protein>